<name>A0A6H9GYL2_MICAE</name>
<dbReference type="EMBL" id="BJCI01000165">
    <property type="protein sequence ID" value="GCL52660.1"/>
    <property type="molecule type" value="Genomic_DNA"/>
</dbReference>
<dbReference type="InterPro" id="IPR048165">
    <property type="entry name" value="Bluetail_dom"/>
</dbReference>
<dbReference type="Proteomes" id="UP000435041">
    <property type="component" value="Unassembled WGS sequence"/>
</dbReference>
<evidence type="ECO:0000313" key="2">
    <source>
        <dbReference type="Proteomes" id="UP000435041"/>
    </source>
</evidence>
<accession>A0A6H9GYL2</accession>
<dbReference type="AlphaFoldDB" id="A0A6H9GYL2"/>
<dbReference type="NCBIfam" id="NF041519">
    <property type="entry name" value="bluetail"/>
    <property type="match status" value="1"/>
</dbReference>
<evidence type="ECO:0000313" key="1">
    <source>
        <dbReference type="EMBL" id="GCL52660.1"/>
    </source>
</evidence>
<reference evidence="1 2" key="1">
    <citation type="submission" date="2019-02" db="EMBL/GenBank/DDBJ databases">
        <title>Draft genome sequence of Arthrospira platensis NIES-3804.</title>
        <authorList>
            <person name="Yamaguchi H."/>
            <person name="Suzuki S."/>
            <person name="Kawachi M."/>
        </authorList>
    </citation>
    <scope>NUCLEOTIDE SEQUENCE [LARGE SCALE GENOMIC DNA]</scope>
    <source>
        <strain evidence="1 2">NIES-3804</strain>
    </source>
</reference>
<gene>
    <name evidence="1" type="ORF">NIES3804_42540</name>
</gene>
<sequence>MTYNSLGESLLTGFDVIQGYSGTGASLDSINAPGSIAAINLTASTGTASNLSAAAIQAVLTATEFAANTAAAFKVTGQSGTFIALNNGVAGFQAASDAIIQLSGYNIDVAPVVVI</sequence>
<comment type="caution">
    <text evidence="1">The sequence shown here is derived from an EMBL/GenBank/DDBJ whole genome shotgun (WGS) entry which is preliminary data.</text>
</comment>
<proteinExistence type="predicted"/>
<organism evidence="1 2">
    <name type="scientific">Microcystis aeruginosa NIES-3804</name>
    <dbReference type="NCBI Taxonomy" id="2517783"/>
    <lineage>
        <taxon>Bacteria</taxon>
        <taxon>Bacillati</taxon>
        <taxon>Cyanobacteriota</taxon>
        <taxon>Cyanophyceae</taxon>
        <taxon>Oscillatoriophycideae</taxon>
        <taxon>Chroococcales</taxon>
        <taxon>Microcystaceae</taxon>
        <taxon>Microcystis</taxon>
    </lineage>
</organism>
<protein>
    <submittedName>
        <fullName evidence="1">Uncharacterized protein</fullName>
    </submittedName>
</protein>